<reference evidence="1" key="1">
    <citation type="submission" date="2023-03" db="EMBL/GenBank/DDBJ databases">
        <title>Massive genome expansion in bonnet fungi (Mycena s.s.) driven by repeated elements and novel gene families across ecological guilds.</title>
        <authorList>
            <consortium name="Lawrence Berkeley National Laboratory"/>
            <person name="Harder C.B."/>
            <person name="Miyauchi S."/>
            <person name="Viragh M."/>
            <person name="Kuo A."/>
            <person name="Thoen E."/>
            <person name="Andreopoulos B."/>
            <person name="Lu D."/>
            <person name="Skrede I."/>
            <person name="Drula E."/>
            <person name="Henrissat B."/>
            <person name="Morin E."/>
            <person name="Kohler A."/>
            <person name="Barry K."/>
            <person name="LaButti K."/>
            <person name="Morin E."/>
            <person name="Salamov A."/>
            <person name="Lipzen A."/>
            <person name="Mereny Z."/>
            <person name="Hegedus B."/>
            <person name="Baldrian P."/>
            <person name="Stursova M."/>
            <person name="Weitz H."/>
            <person name="Taylor A."/>
            <person name="Grigoriev I.V."/>
            <person name="Nagy L.G."/>
            <person name="Martin F."/>
            <person name="Kauserud H."/>
        </authorList>
    </citation>
    <scope>NUCLEOTIDE SEQUENCE</scope>
    <source>
        <strain evidence="1">CBHHK182m</strain>
    </source>
</reference>
<dbReference type="EMBL" id="JARKIB010000616">
    <property type="protein sequence ID" value="KAJ7697108.1"/>
    <property type="molecule type" value="Genomic_DNA"/>
</dbReference>
<name>A0AAD7DR67_9AGAR</name>
<protein>
    <submittedName>
        <fullName evidence="1">Uncharacterized protein</fullName>
    </submittedName>
</protein>
<evidence type="ECO:0000313" key="2">
    <source>
        <dbReference type="Proteomes" id="UP001215598"/>
    </source>
</evidence>
<accession>A0AAD7DR67</accession>
<proteinExistence type="predicted"/>
<organism evidence="1 2">
    <name type="scientific">Mycena metata</name>
    <dbReference type="NCBI Taxonomy" id="1033252"/>
    <lineage>
        <taxon>Eukaryota</taxon>
        <taxon>Fungi</taxon>
        <taxon>Dikarya</taxon>
        <taxon>Basidiomycota</taxon>
        <taxon>Agaricomycotina</taxon>
        <taxon>Agaricomycetes</taxon>
        <taxon>Agaricomycetidae</taxon>
        <taxon>Agaricales</taxon>
        <taxon>Marasmiineae</taxon>
        <taxon>Mycenaceae</taxon>
        <taxon>Mycena</taxon>
    </lineage>
</organism>
<sequence>DTPFPPSPASEDTLHRILTNSSKAVQPDRFLESGCAVCGRLTPVKELTKLASFRGNL</sequence>
<dbReference type="AlphaFoldDB" id="A0AAD7DR67"/>
<dbReference type="Proteomes" id="UP001215598">
    <property type="component" value="Unassembled WGS sequence"/>
</dbReference>
<keyword evidence="2" id="KW-1185">Reference proteome</keyword>
<feature type="non-terminal residue" evidence="1">
    <location>
        <position position="57"/>
    </location>
</feature>
<evidence type="ECO:0000313" key="1">
    <source>
        <dbReference type="EMBL" id="KAJ7697108.1"/>
    </source>
</evidence>
<comment type="caution">
    <text evidence="1">The sequence shown here is derived from an EMBL/GenBank/DDBJ whole genome shotgun (WGS) entry which is preliminary data.</text>
</comment>
<feature type="non-terminal residue" evidence="1">
    <location>
        <position position="1"/>
    </location>
</feature>
<gene>
    <name evidence="1" type="ORF">B0H16DRAFT_1246629</name>
</gene>